<dbReference type="SUPFAM" id="SSF53271">
    <property type="entry name" value="PRTase-like"/>
    <property type="match status" value="1"/>
</dbReference>
<sequence>MRMRLLFVKDFLDLIFPRNCELCTRALFDYEFCLCTICEGKLPITSYHLRATDNDLKDKLQGLTRVSRVLAFLKFTKNGKTQRLLHQLKYRNKPQVGYYLGKKYGQLLLKQDYSKSWDCIVPVPLHRMKLKRRGYNQSEEFAKGLAESLGIQIENILERIVATETQTKKSRLERMGNVEEVFQLKSSISVQNRNILLVDDVITTGATLCSSANVLLANGAKNVDLATIAAGGKI</sequence>
<gene>
    <name evidence="3" type="ORF">SAMN04488519_105158</name>
</gene>
<reference evidence="4" key="1">
    <citation type="submission" date="2016-10" db="EMBL/GenBank/DDBJ databases">
        <authorList>
            <person name="Varghese N."/>
            <person name="Submissions S."/>
        </authorList>
    </citation>
    <scope>NUCLEOTIDE SEQUENCE [LARGE SCALE GENOMIC DNA]</scope>
    <source>
        <strain evidence="4">DSM 15282</strain>
    </source>
</reference>
<dbReference type="PANTHER" id="PTHR47505">
    <property type="entry name" value="DNA UTILIZATION PROTEIN YHGH"/>
    <property type="match status" value="1"/>
</dbReference>
<dbReference type="Gene3D" id="3.40.50.2020">
    <property type="match status" value="1"/>
</dbReference>
<dbReference type="CDD" id="cd06223">
    <property type="entry name" value="PRTases_typeI"/>
    <property type="match status" value="1"/>
</dbReference>
<dbReference type="AlphaFoldDB" id="A0A1I5G2S1"/>
<accession>A0A1I5G2S1</accession>
<dbReference type="InterPro" id="IPR051910">
    <property type="entry name" value="ComF/GntX_DNA_util-trans"/>
</dbReference>
<feature type="domain" description="Phosphoribosyltransferase" evidence="2">
    <location>
        <begin position="138"/>
        <end position="231"/>
    </location>
</feature>
<proteinExistence type="inferred from homology"/>
<keyword evidence="4" id="KW-1185">Reference proteome</keyword>
<name>A0A1I5G2S1_9BACT</name>
<dbReference type="Pfam" id="PF00156">
    <property type="entry name" value="Pribosyltran"/>
    <property type="match status" value="1"/>
</dbReference>
<dbReference type="PANTHER" id="PTHR47505:SF1">
    <property type="entry name" value="DNA UTILIZATION PROTEIN YHGH"/>
    <property type="match status" value="1"/>
</dbReference>
<dbReference type="InterPro" id="IPR029057">
    <property type="entry name" value="PRTase-like"/>
</dbReference>
<evidence type="ECO:0000313" key="3">
    <source>
        <dbReference type="EMBL" id="SFO29841.1"/>
    </source>
</evidence>
<evidence type="ECO:0000313" key="4">
    <source>
        <dbReference type="Proteomes" id="UP000199564"/>
    </source>
</evidence>
<evidence type="ECO:0000259" key="2">
    <source>
        <dbReference type="Pfam" id="PF00156"/>
    </source>
</evidence>
<dbReference type="Proteomes" id="UP000199564">
    <property type="component" value="Unassembled WGS sequence"/>
</dbReference>
<evidence type="ECO:0000256" key="1">
    <source>
        <dbReference type="ARBA" id="ARBA00008007"/>
    </source>
</evidence>
<dbReference type="EMBL" id="FOVW01000005">
    <property type="protein sequence ID" value="SFO29841.1"/>
    <property type="molecule type" value="Genomic_DNA"/>
</dbReference>
<dbReference type="InterPro" id="IPR000836">
    <property type="entry name" value="PRTase_dom"/>
</dbReference>
<dbReference type="STRING" id="226506.SAMN04488519_105158"/>
<protein>
    <submittedName>
        <fullName evidence="3">ComF family protein</fullName>
    </submittedName>
</protein>
<comment type="similarity">
    <text evidence="1">Belongs to the ComF/GntX family.</text>
</comment>
<organism evidence="3 4">
    <name type="scientific">Algoriphagus ornithinivorans</name>
    <dbReference type="NCBI Taxonomy" id="226506"/>
    <lineage>
        <taxon>Bacteria</taxon>
        <taxon>Pseudomonadati</taxon>
        <taxon>Bacteroidota</taxon>
        <taxon>Cytophagia</taxon>
        <taxon>Cytophagales</taxon>
        <taxon>Cyclobacteriaceae</taxon>
        <taxon>Algoriphagus</taxon>
    </lineage>
</organism>